<evidence type="ECO:0000256" key="3">
    <source>
        <dbReference type="ARBA" id="ARBA00022658"/>
    </source>
</evidence>
<reference evidence="9" key="2">
    <citation type="submission" date="2025-09" db="UniProtKB">
        <authorList>
            <consortium name="Ensembl"/>
        </authorList>
    </citation>
    <scope>IDENTIFICATION</scope>
</reference>
<dbReference type="PANTHER" id="PTHR10663:SF340">
    <property type="entry name" value="CYTOHESIN-1"/>
    <property type="match status" value="1"/>
</dbReference>
<dbReference type="FunFam" id="1.10.220.20:FF:000003">
    <property type="entry name" value="Cytohesin 1"/>
    <property type="match status" value="1"/>
</dbReference>
<keyword evidence="2" id="KW-1003">Cell membrane</keyword>
<dbReference type="CDD" id="cd00171">
    <property type="entry name" value="Sec7"/>
    <property type="match status" value="1"/>
</dbReference>
<dbReference type="AlphaFoldDB" id="A0A669PQT5"/>
<accession>A0A669PQT5</accession>
<dbReference type="GO" id="GO:0008289">
    <property type="term" value="F:lipid binding"/>
    <property type="evidence" value="ECO:0007669"/>
    <property type="project" value="UniProtKB-KW"/>
</dbReference>
<dbReference type="PROSITE" id="PS50003">
    <property type="entry name" value="PH_DOMAIN"/>
    <property type="match status" value="1"/>
</dbReference>
<comment type="subcellular location">
    <subcellularLocation>
        <location evidence="1">Cell membrane</location>
        <topology evidence="1">Peripheral membrane protein</topology>
    </subcellularLocation>
</comment>
<dbReference type="FunFam" id="1.10.1000.11:FF:000002">
    <property type="entry name" value="Cytohesin 1"/>
    <property type="match status" value="1"/>
</dbReference>
<feature type="domain" description="PH" evidence="7">
    <location>
        <begin position="345"/>
        <end position="461"/>
    </location>
</feature>
<dbReference type="Gene3D" id="2.30.29.30">
    <property type="entry name" value="Pleckstrin-homology domain (PH domain)/Phosphotyrosine-binding domain (PTB)"/>
    <property type="match status" value="1"/>
</dbReference>
<sequence>MFCTVQTQGSSILRAWQHQSGAGGELSARCCIFPRLCRLCPVWCWGACHGLRSSASGHIYRGQEAGRRKLRLLNFSGLFSSTGCGCPIHGGTQGQAAWGPGQPGLVGDNSSLDWNWVIFHVLSYSNLSMTLFDAQSCFMSCRKNMQRNKQVAMGRKKFNMDPKKGIQFLIENDLLKNTCEDIAQFLYKGEGLNKTAIGDYLGERDEFNIQVLHAFVELHEFTDLNLVQALRQFLWSFRLPGEAQKIDRMMEAFAQRYCQCNPGVFQSTDTCYVLSFAIIMLNTSLHNPNVKDKPTAERFIAMNRGINDGGDLPEELLRNLYESIKNEPFKIPEDDGNDLTHTFFNPDREGWLLKLGGRVKTWKRRWFILTDNCLYYFEYTTDKEPRGIIPLENLSIREVEDSKKPNCFELYIPDNKDQVIKACKTEADGRVVEGNHTVYRISAPTPEEKEEWIKCIKAAISRDPFYEMLAARKKKVSSTKRH</sequence>
<evidence type="ECO:0000256" key="6">
    <source>
        <dbReference type="ARBA" id="ARBA00023136"/>
    </source>
</evidence>
<dbReference type="GO" id="GO:0005886">
    <property type="term" value="C:plasma membrane"/>
    <property type="evidence" value="ECO:0007669"/>
    <property type="project" value="UniProtKB-SubCell"/>
</dbReference>
<evidence type="ECO:0000259" key="8">
    <source>
        <dbReference type="PROSITE" id="PS50190"/>
    </source>
</evidence>
<dbReference type="Gene3D" id="1.10.220.20">
    <property type="match status" value="1"/>
</dbReference>
<evidence type="ECO:0000259" key="7">
    <source>
        <dbReference type="PROSITE" id="PS50003"/>
    </source>
</evidence>
<keyword evidence="4" id="KW-0175">Coiled coil</keyword>
<reference evidence="9" key="1">
    <citation type="submission" date="2025-08" db="UniProtKB">
        <authorList>
            <consortium name="Ensembl"/>
        </authorList>
    </citation>
    <scope>IDENTIFICATION</scope>
</reference>
<gene>
    <name evidence="9" type="primary">CYTH1</name>
</gene>
<dbReference type="PROSITE" id="PS50190">
    <property type="entry name" value="SEC7"/>
    <property type="match status" value="1"/>
</dbReference>
<keyword evidence="3" id="KW-0344">Guanine-nucleotide releasing factor</keyword>
<dbReference type="Ensembl" id="ENSPCLT00000014951.1">
    <property type="protein sequence ID" value="ENSPCLP00000011112.1"/>
    <property type="gene ID" value="ENSPCLG00000009153.1"/>
</dbReference>
<evidence type="ECO:0000256" key="5">
    <source>
        <dbReference type="ARBA" id="ARBA00023121"/>
    </source>
</evidence>
<dbReference type="SUPFAM" id="SSF48425">
    <property type="entry name" value="Sec7 domain"/>
    <property type="match status" value="1"/>
</dbReference>
<dbReference type="GO" id="GO:0005085">
    <property type="term" value="F:guanyl-nucleotide exchange factor activity"/>
    <property type="evidence" value="ECO:0007669"/>
    <property type="project" value="UniProtKB-KW"/>
</dbReference>
<keyword evidence="5" id="KW-0446">Lipid-binding</keyword>
<evidence type="ECO:0000256" key="4">
    <source>
        <dbReference type="ARBA" id="ARBA00023054"/>
    </source>
</evidence>
<evidence type="ECO:0000313" key="9">
    <source>
        <dbReference type="Ensembl" id="ENSPCLP00000011112.1"/>
    </source>
</evidence>
<dbReference type="InterPro" id="IPR001849">
    <property type="entry name" value="PH_domain"/>
</dbReference>
<dbReference type="SMART" id="SM00222">
    <property type="entry name" value="Sec7"/>
    <property type="match status" value="1"/>
</dbReference>
<dbReference type="GO" id="GO:0032012">
    <property type="term" value="P:regulation of ARF protein signal transduction"/>
    <property type="evidence" value="ECO:0007669"/>
    <property type="project" value="InterPro"/>
</dbReference>
<evidence type="ECO:0000256" key="2">
    <source>
        <dbReference type="ARBA" id="ARBA00022475"/>
    </source>
</evidence>
<dbReference type="InterPro" id="IPR000904">
    <property type="entry name" value="Sec7_dom"/>
</dbReference>
<dbReference type="Pfam" id="PF01369">
    <property type="entry name" value="Sec7"/>
    <property type="match status" value="1"/>
</dbReference>
<protein>
    <submittedName>
        <fullName evidence="9">Cytohesin 1</fullName>
    </submittedName>
</protein>
<dbReference type="SUPFAM" id="SSF50729">
    <property type="entry name" value="PH domain-like"/>
    <property type="match status" value="1"/>
</dbReference>
<evidence type="ECO:0000313" key="10">
    <source>
        <dbReference type="Proteomes" id="UP000472261"/>
    </source>
</evidence>
<dbReference type="Pfam" id="PF00169">
    <property type="entry name" value="PH"/>
    <property type="match status" value="1"/>
</dbReference>
<feature type="domain" description="SEC7" evidence="8">
    <location>
        <begin position="140"/>
        <end position="327"/>
    </location>
</feature>
<dbReference type="InterPro" id="IPR035999">
    <property type="entry name" value="Sec7_dom_sf"/>
</dbReference>
<dbReference type="InterPro" id="IPR023394">
    <property type="entry name" value="Sec7_C_sf"/>
</dbReference>
<evidence type="ECO:0000256" key="1">
    <source>
        <dbReference type="ARBA" id="ARBA00004202"/>
    </source>
</evidence>
<organism evidence="9 10">
    <name type="scientific">Phasianus colchicus</name>
    <name type="common">Common pheasant</name>
    <dbReference type="NCBI Taxonomy" id="9054"/>
    <lineage>
        <taxon>Eukaryota</taxon>
        <taxon>Metazoa</taxon>
        <taxon>Chordata</taxon>
        <taxon>Craniata</taxon>
        <taxon>Vertebrata</taxon>
        <taxon>Euteleostomi</taxon>
        <taxon>Archelosauria</taxon>
        <taxon>Archosauria</taxon>
        <taxon>Dinosauria</taxon>
        <taxon>Saurischia</taxon>
        <taxon>Theropoda</taxon>
        <taxon>Coelurosauria</taxon>
        <taxon>Aves</taxon>
        <taxon>Neognathae</taxon>
        <taxon>Galloanserae</taxon>
        <taxon>Galliformes</taxon>
        <taxon>Phasianidae</taxon>
        <taxon>Phasianinae</taxon>
        <taxon>Phasianus</taxon>
    </lineage>
</organism>
<dbReference type="CDD" id="cd01252">
    <property type="entry name" value="PH_GRP1-like"/>
    <property type="match status" value="1"/>
</dbReference>
<name>A0A669PQT5_PHACC</name>
<proteinExistence type="predicted"/>
<dbReference type="Gene3D" id="1.10.1000.11">
    <property type="entry name" value="Arf Nucleotide-binding Site Opener,domain 2"/>
    <property type="match status" value="1"/>
</dbReference>
<dbReference type="PANTHER" id="PTHR10663">
    <property type="entry name" value="GUANYL-NUCLEOTIDE EXCHANGE FACTOR"/>
    <property type="match status" value="1"/>
</dbReference>
<dbReference type="InterPro" id="IPR011993">
    <property type="entry name" value="PH-like_dom_sf"/>
</dbReference>
<keyword evidence="6" id="KW-0472">Membrane</keyword>
<dbReference type="SMART" id="SM00233">
    <property type="entry name" value="PH"/>
    <property type="match status" value="1"/>
</dbReference>
<dbReference type="Proteomes" id="UP000472261">
    <property type="component" value="Unplaced"/>
</dbReference>
<keyword evidence="10" id="KW-1185">Reference proteome</keyword>
<dbReference type="FunFam" id="2.30.29.30:FF:000009">
    <property type="entry name" value="Cytohesin 1"/>
    <property type="match status" value="1"/>
</dbReference>